<evidence type="ECO:0000313" key="4">
    <source>
        <dbReference type="EMBL" id="KAL3854735.1"/>
    </source>
</evidence>
<comment type="caution">
    <text evidence="4">The sequence shown here is derived from an EMBL/GenBank/DDBJ whole genome shotgun (WGS) entry which is preliminary data.</text>
</comment>
<dbReference type="AlphaFoldDB" id="A0ABD3UZ68"/>
<keyword evidence="2" id="KW-1133">Transmembrane helix</keyword>
<sequence>MSYMATQPYNETISGTSGGHIQFIWIPYVVIATACLVFLGVNFWCYHRKHRARYRRKADIMETRARVKERRLLLKALKARYYVQVETASTDSGTGLMESSSKNDVANL</sequence>
<accession>A0ABD3UZ68</accession>
<organism evidence="4 5">
    <name type="scientific">Sinanodonta woodiana</name>
    <name type="common">Chinese pond mussel</name>
    <name type="synonym">Anodonta woodiana</name>
    <dbReference type="NCBI Taxonomy" id="1069815"/>
    <lineage>
        <taxon>Eukaryota</taxon>
        <taxon>Metazoa</taxon>
        <taxon>Spiralia</taxon>
        <taxon>Lophotrochozoa</taxon>
        <taxon>Mollusca</taxon>
        <taxon>Bivalvia</taxon>
        <taxon>Autobranchia</taxon>
        <taxon>Heteroconchia</taxon>
        <taxon>Palaeoheterodonta</taxon>
        <taxon>Unionida</taxon>
        <taxon>Unionoidea</taxon>
        <taxon>Unionidae</taxon>
        <taxon>Unioninae</taxon>
        <taxon>Sinanodonta</taxon>
    </lineage>
</organism>
<proteinExistence type="predicted"/>
<evidence type="ECO:0000256" key="1">
    <source>
        <dbReference type="SAM" id="MobiDB-lite"/>
    </source>
</evidence>
<keyword evidence="5" id="KW-1185">Reference proteome</keyword>
<keyword evidence="2" id="KW-0472">Membrane</keyword>
<keyword evidence="2" id="KW-0812">Transmembrane</keyword>
<evidence type="ECO:0000313" key="5">
    <source>
        <dbReference type="Proteomes" id="UP001634394"/>
    </source>
</evidence>
<name>A0ABD3UZ68_SINWO</name>
<reference evidence="4 5" key="1">
    <citation type="submission" date="2024-11" db="EMBL/GenBank/DDBJ databases">
        <title>Chromosome-level genome assembly of the freshwater bivalve Anodonta woodiana.</title>
        <authorList>
            <person name="Chen X."/>
        </authorList>
    </citation>
    <scope>NUCLEOTIDE SEQUENCE [LARGE SCALE GENOMIC DNA]</scope>
    <source>
        <strain evidence="4">MN2024</strain>
        <tissue evidence="4">Gills</tissue>
    </source>
</reference>
<dbReference type="EMBL" id="JBJQND010000014">
    <property type="protein sequence ID" value="KAL3854722.1"/>
    <property type="molecule type" value="Genomic_DNA"/>
</dbReference>
<protein>
    <submittedName>
        <fullName evidence="4">Uncharacterized protein</fullName>
    </submittedName>
</protein>
<evidence type="ECO:0000256" key="2">
    <source>
        <dbReference type="SAM" id="Phobius"/>
    </source>
</evidence>
<dbReference type="Proteomes" id="UP001634394">
    <property type="component" value="Unassembled WGS sequence"/>
</dbReference>
<feature type="transmembrane region" description="Helical" evidence="2">
    <location>
        <begin position="25"/>
        <end position="46"/>
    </location>
</feature>
<evidence type="ECO:0000313" key="3">
    <source>
        <dbReference type="EMBL" id="KAL3854722.1"/>
    </source>
</evidence>
<feature type="region of interest" description="Disordered" evidence="1">
    <location>
        <begin position="88"/>
        <end position="108"/>
    </location>
</feature>
<gene>
    <name evidence="3" type="ORF">ACJMK2_013978</name>
    <name evidence="4" type="ORF">ACJMK2_013984</name>
</gene>
<dbReference type="EMBL" id="JBJQND010000014">
    <property type="protein sequence ID" value="KAL3854735.1"/>
    <property type="molecule type" value="Genomic_DNA"/>
</dbReference>